<dbReference type="HAMAP" id="MF_01469">
    <property type="entry name" value="RNase_M5"/>
    <property type="match status" value="1"/>
</dbReference>
<evidence type="ECO:0000256" key="8">
    <source>
        <dbReference type="ARBA" id="ARBA00022801"/>
    </source>
</evidence>
<evidence type="ECO:0000256" key="1">
    <source>
        <dbReference type="ARBA" id="ARBA00022490"/>
    </source>
</evidence>
<dbReference type="CDD" id="cd01027">
    <property type="entry name" value="TOPRIM_RNase_M5_like"/>
    <property type="match status" value="1"/>
</dbReference>
<dbReference type="PANTHER" id="PTHR39156:SF1">
    <property type="entry name" value="RIBONUCLEASE M5"/>
    <property type="match status" value="1"/>
</dbReference>
<dbReference type="EMBL" id="JAIPME010000002">
    <property type="protein sequence ID" value="MBZ2386807.1"/>
    <property type="molecule type" value="Genomic_DNA"/>
</dbReference>
<evidence type="ECO:0000256" key="12">
    <source>
        <dbReference type="NCBIfam" id="TIGR00334"/>
    </source>
</evidence>
<evidence type="ECO:0000313" key="15">
    <source>
        <dbReference type="Proteomes" id="UP000734271"/>
    </source>
</evidence>
<dbReference type="Proteomes" id="UP000734271">
    <property type="component" value="Unassembled WGS sequence"/>
</dbReference>
<keyword evidence="15" id="KW-1185">Reference proteome</keyword>
<dbReference type="InterPro" id="IPR025156">
    <property type="entry name" value="RNase_M5_C"/>
</dbReference>
<dbReference type="SUPFAM" id="SSF110455">
    <property type="entry name" value="Toprim domain"/>
    <property type="match status" value="1"/>
</dbReference>
<dbReference type="InterPro" id="IPR004466">
    <property type="entry name" value="RNase_M5"/>
</dbReference>
<keyword evidence="5" id="KW-0479">Metal-binding</keyword>
<dbReference type="InterPro" id="IPR034141">
    <property type="entry name" value="TOPRIM_RNase_M5-like"/>
</dbReference>
<protein>
    <recommendedName>
        <fullName evidence="11 12">Ribonuclease M5</fullName>
        <ecNumber evidence="11 12">3.1.26.8</ecNumber>
    </recommendedName>
    <alternativeName>
        <fullName evidence="11">RNase M5</fullName>
    </alternativeName>
    <alternativeName>
        <fullName evidence="11">Ribosomal RNA terminal maturase M5</fullName>
    </alternativeName>
</protein>
<dbReference type="Pfam" id="PF13331">
    <property type="entry name" value="DUF4093"/>
    <property type="match status" value="1"/>
</dbReference>
<keyword evidence="2 11" id="KW-0690">Ribosome biogenesis</keyword>
<evidence type="ECO:0000256" key="11">
    <source>
        <dbReference type="HAMAP-Rule" id="MF_01469"/>
    </source>
</evidence>
<evidence type="ECO:0000256" key="4">
    <source>
        <dbReference type="ARBA" id="ARBA00022722"/>
    </source>
</evidence>
<accession>A0ABS7SZ20</accession>
<dbReference type="EC" id="3.1.26.8" evidence="11 12"/>
<keyword evidence="3 11" id="KW-0698">rRNA processing</keyword>
<evidence type="ECO:0000259" key="13">
    <source>
        <dbReference type="PROSITE" id="PS50880"/>
    </source>
</evidence>
<evidence type="ECO:0000256" key="7">
    <source>
        <dbReference type="ARBA" id="ARBA00022759"/>
    </source>
</evidence>
<dbReference type="Gene3D" id="3.40.1360.10">
    <property type="match status" value="1"/>
</dbReference>
<dbReference type="SMART" id="SM00493">
    <property type="entry name" value="TOPRIM"/>
    <property type="match status" value="1"/>
</dbReference>
<keyword evidence="10 11" id="KW-0694">RNA-binding</keyword>
<gene>
    <name evidence="11 14" type="primary">rnmV</name>
    <name evidence="14" type="ORF">K8P03_05880</name>
</gene>
<organism evidence="14 15">
    <name type="scientific">Anaerococcus murdochii</name>
    <dbReference type="NCBI Taxonomy" id="411577"/>
    <lineage>
        <taxon>Bacteria</taxon>
        <taxon>Bacillati</taxon>
        <taxon>Bacillota</taxon>
        <taxon>Tissierellia</taxon>
        <taxon>Tissierellales</taxon>
        <taxon>Peptoniphilaceae</taxon>
        <taxon>Anaerococcus</taxon>
    </lineage>
</organism>
<evidence type="ECO:0000256" key="3">
    <source>
        <dbReference type="ARBA" id="ARBA00022552"/>
    </source>
</evidence>
<dbReference type="PANTHER" id="PTHR39156">
    <property type="entry name" value="RIBONUCLEASE M5"/>
    <property type="match status" value="1"/>
</dbReference>
<comment type="similarity">
    <text evidence="11">Belongs to the ribonuclease M5 family.</text>
</comment>
<keyword evidence="9" id="KW-0460">Magnesium</keyword>
<evidence type="ECO:0000256" key="5">
    <source>
        <dbReference type="ARBA" id="ARBA00022723"/>
    </source>
</evidence>
<reference evidence="14 15" key="1">
    <citation type="submission" date="2021-08" db="EMBL/GenBank/DDBJ databases">
        <title>FDA dAtabase for Regulatory Grade micrObial Sequences (FDA-ARGOS): Supporting development and validation of Infectious Disease Dx tests.</title>
        <authorList>
            <person name="Sproer C."/>
            <person name="Gronow S."/>
            <person name="Severitt S."/>
            <person name="Schroder I."/>
            <person name="Tallon L."/>
            <person name="Sadzewicz L."/>
            <person name="Zhao X."/>
            <person name="Boylan J."/>
            <person name="Ott S."/>
            <person name="Bowen H."/>
            <person name="Vavikolanu K."/>
            <person name="Hazen T."/>
            <person name="Aluvathingal J."/>
            <person name="Nadendla S."/>
            <person name="Lowell S."/>
            <person name="Myers T."/>
            <person name="Yan Y."/>
            <person name="Sichtig H."/>
        </authorList>
    </citation>
    <scope>NUCLEOTIDE SEQUENCE [LARGE SCALE GENOMIC DNA]</scope>
    <source>
        <strain evidence="14 15">FDAARGOS_1460</strain>
    </source>
</reference>
<dbReference type="PROSITE" id="PS50880">
    <property type="entry name" value="TOPRIM"/>
    <property type="match status" value="1"/>
</dbReference>
<dbReference type="GO" id="GO:0043822">
    <property type="term" value="F:ribonuclease M5 activity"/>
    <property type="evidence" value="ECO:0007669"/>
    <property type="project" value="UniProtKB-EC"/>
</dbReference>
<name>A0ABS7SZ20_9FIRM</name>
<evidence type="ECO:0000256" key="9">
    <source>
        <dbReference type="ARBA" id="ARBA00022842"/>
    </source>
</evidence>
<dbReference type="Pfam" id="PF01751">
    <property type="entry name" value="Toprim"/>
    <property type="match status" value="1"/>
</dbReference>
<keyword evidence="1 11" id="KW-0963">Cytoplasm</keyword>
<sequence length="176" mass="19511">MIKETIVVEGKDDIANVKRAVDCEMIATNGLGFGKDLINRLIEINDRCGIIILTDPDYAGKRIRARLARHIPTAKHAYIDRKKAIKKGDLGVENADPEVIIDALKRAKAQETTRRDEFTMADLVKNGLSIGEGSREKRAKLGELLGIGYYNSKGLLAKLNSFGVSREEFERAVKSL</sequence>
<keyword evidence="6 11" id="KW-0699">rRNA-binding</keyword>
<dbReference type="RefSeq" id="WP_223419270.1">
    <property type="nucleotide sequence ID" value="NZ_JAIPME010000002.1"/>
</dbReference>
<proteinExistence type="inferred from homology"/>
<comment type="subcellular location">
    <subcellularLocation>
        <location evidence="11">Cytoplasm</location>
    </subcellularLocation>
</comment>
<comment type="catalytic activity">
    <reaction evidence="11">
        <text>Endonucleolytic cleavage of RNA, removing 21 and 42 nucleotides, respectively, from the 5'- and 3'-termini of a 5S-rRNA precursor.</text>
        <dbReference type="EC" id="3.1.26.8"/>
    </reaction>
</comment>
<comment type="function">
    <text evidence="11">Required for correct processing of both the 5' and 3' ends of 5S rRNA precursor. Cleaves both sides of a double-stranded region yielding mature 5S rRNA in one step.</text>
</comment>
<evidence type="ECO:0000256" key="6">
    <source>
        <dbReference type="ARBA" id="ARBA00022730"/>
    </source>
</evidence>
<keyword evidence="7 11" id="KW-0255">Endonuclease</keyword>
<keyword evidence="4 11" id="KW-0540">Nuclease</keyword>
<dbReference type="NCBIfam" id="TIGR00334">
    <property type="entry name" value="5S_RNA_mat_M5"/>
    <property type="match status" value="1"/>
</dbReference>
<dbReference type="InterPro" id="IPR006171">
    <property type="entry name" value="TOPRIM_dom"/>
</dbReference>
<evidence type="ECO:0000256" key="10">
    <source>
        <dbReference type="ARBA" id="ARBA00022884"/>
    </source>
</evidence>
<feature type="domain" description="Toprim" evidence="13">
    <location>
        <begin position="3"/>
        <end position="86"/>
    </location>
</feature>
<evidence type="ECO:0000256" key="2">
    <source>
        <dbReference type="ARBA" id="ARBA00022517"/>
    </source>
</evidence>
<keyword evidence="8 11" id="KW-0378">Hydrolase</keyword>
<evidence type="ECO:0000313" key="14">
    <source>
        <dbReference type="EMBL" id="MBZ2386807.1"/>
    </source>
</evidence>
<comment type="caution">
    <text evidence="14">The sequence shown here is derived from an EMBL/GenBank/DDBJ whole genome shotgun (WGS) entry which is preliminary data.</text>
</comment>